<name>A0A7X0UCU1_9BURK</name>
<protein>
    <submittedName>
        <fullName evidence="1">Uncharacterized protein</fullName>
    </submittedName>
</protein>
<comment type="caution">
    <text evidence="1">The sequence shown here is derived from an EMBL/GenBank/DDBJ whole genome shotgun (WGS) entry which is preliminary data.</text>
</comment>
<evidence type="ECO:0000313" key="2">
    <source>
        <dbReference type="Proteomes" id="UP000575083"/>
    </source>
</evidence>
<keyword evidence="2" id="KW-1185">Reference proteome</keyword>
<dbReference type="RefSeq" id="WP_184865197.1">
    <property type="nucleotide sequence ID" value="NZ_JACHLK010000023.1"/>
</dbReference>
<dbReference type="Proteomes" id="UP000575083">
    <property type="component" value="Unassembled WGS sequence"/>
</dbReference>
<evidence type="ECO:0000313" key="1">
    <source>
        <dbReference type="EMBL" id="MBB6563806.1"/>
    </source>
</evidence>
<dbReference type="AlphaFoldDB" id="A0A7X0UCU1"/>
<sequence length="149" mass="16239">MSRFLMLDREVSQPAGYADRGCLLVRYRLPLLRHCFVLCHEGGGRGDDGAAAGELLAFFVAEAARLAQESVGDPQAFMLLHSGASVRKRSNWHLHVFVVQHRWQKAWVHAILAAKNTALAGLGGLAVLSPLRRRVPAPAVQVATPRAPD</sequence>
<accession>A0A7X0UCU1</accession>
<dbReference type="EMBL" id="JACHLK010000023">
    <property type="protein sequence ID" value="MBB6563806.1"/>
    <property type="molecule type" value="Genomic_DNA"/>
</dbReference>
<proteinExistence type="predicted"/>
<gene>
    <name evidence="1" type="ORF">HNP48_006532</name>
</gene>
<organism evidence="1 2">
    <name type="scientific">Acidovorax soli</name>
    <dbReference type="NCBI Taxonomy" id="592050"/>
    <lineage>
        <taxon>Bacteria</taxon>
        <taxon>Pseudomonadati</taxon>
        <taxon>Pseudomonadota</taxon>
        <taxon>Betaproteobacteria</taxon>
        <taxon>Burkholderiales</taxon>
        <taxon>Comamonadaceae</taxon>
        <taxon>Acidovorax</taxon>
    </lineage>
</organism>
<reference evidence="1 2" key="1">
    <citation type="submission" date="2020-08" db="EMBL/GenBank/DDBJ databases">
        <title>Functional genomics of gut bacteria from endangered species of beetles.</title>
        <authorList>
            <person name="Carlos-Shanley C."/>
        </authorList>
    </citation>
    <scope>NUCLEOTIDE SEQUENCE [LARGE SCALE GENOMIC DNA]</scope>
    <source>
        <strain evidence="1 2">S00198</strain>
    </source>
</reference>